<reference evidence="2" key="1">
    <citation type="submission" date="2016-03" db="EMBL/GenBank/DDBJ databases">
        <title>Draft genome sequence of Paenibacillus glacialis DSM 22343.</title>
        <authorList>
            <person name="Shin S.-K."/>
            <person name="Yi H."/>
        </authorList>
    </citation>
    <scope>NUCLEOTIDE SEQUENCE [LARGE SCALE GENOMIC DNA]</scope>
    <source>
        <strain evidence="2">CCUG 60099</strain>
    </source>
</reference>
<organism evidence="1 2">
    <name type="scientific">Flavobacterium piscis</name>
    <dbReference type="NCBI Taxonomy" id="1114874"/>
    <lineage>
        <taxon>Bacteria</taxon>
        <taxon>Pseudomonadati</taxon>
        <taxon>Bacteroidota</taxon>
        <taxon>Flavobacteriia</taxon>
        <taxon>Flavobacteriales</taxon>
        <taxon>Flavobacteriaceae</taxon>
        <taxon>Flavobacterium</taxon>
    </lineage>
</organism>
<dbReference type="EMBL" id="LVEN01000001">
    <property type="protein sequence ID" value="OCB78249.1"/>
    <property type="molecule type" value="Genomic_DNA"/>
</dbReference>
<keyword evidence="2" id="KW-1185">Reference proteome</keyword>
<dbReference type="Proteomes" id="UP000093343">
    <property type="component" value="Unassembled WGS sequence"/>
</dbReference>
<evidence type="ECO:0008006" key="3">
    <source>
        <dbReference type="Google" id="ProtNLM"/>
    </source>
</evidence>
<evidence type="ECO:0000313" key="1">
    <source>
        <dbReference type="EMBL" id="OCB78249.1"/>
    </source>
</evidence>
<sequence>MHNINFDLKKAILQILAEDYTRDFTLEELTEIALPAFYNKIGFSDKELHENIKNQPEVLDVLLFLEKRGLVVLNSTNDECCITIRGYTVSSLDLFDLMMR</sequence>
<dbReference type="RefSeq" id="WP_065447573.1">
    <property type="nucleotide sequence ID" value="NZ_LVEN01000001.1"/>
</dbReference>
<proteinExistence type="predicted"/>
<comment type="caution">
    <text evidence="1">The sequence shown here is derived from an EMBL/GenBank/DDBJ whole genome shotgun (WGS) entry which is preliminary data.</text>
</comment>
<gene>
    <name evidence="1" type="ORF">FLP_00650</name>
</gene>
<name>A0ABX2XPP5_9FLAO</name>
<accession>A0ABX2XPP5</accession>
<protein>
    <recommendedName>
        <fullName evidence="3">ArsR family transcriptional regulator</fullName>
    </recommendedName>
</protein>
<evidence type="ECO:0000313" key="2">
    <source>
        <dbReference type="Proteomes" id="UP000093343"/>
    </source>
</evidence>